<protein>
    <submittedName>
        <fullName evidence="1">Uncharacterized protein</fullName>
    </submittedName>
</protein>
<dbReference type="Proteomes" id="UP000243459">
    <property type="component" value="Chromosome 7"/>
</dbReference>
<dbReference type="InterPro" id="IPR027417">
    <property type="entry name" value="P-loop_NTPase"/>
</dbReference>
<evidence type="ECO:0000313" key="2">
    <source>
        <dbReference type="Proteomes" id="UP000243459"/>
    </source>
</evidence>
<name>A0A5P1EC61_ASPOF</name>
<dbReference type="EMBL" id="CM007387">
    <property type="protein sequence ID" value="ONK62787.1"/>
    <property type="molecule type" value="Genomic_DNA"/>
</dbReference>
<gene>
    <name evidence="1" type="ORF">A4U43_C07F8140</name>
</gene>
<proteinExistence type="predicted"/>
<feature type="non-terminal residue" evidence="1">
    <location>
        <position position="1"/>
    </location>
</feature>
<dbReference type="Gramene" id="ONK62787">
    <property type="protein sequence ID" value="ONK62787"/>
    <property type="gene ID" value="A4U43_C07F8140"/>
</dbReference>
<dbReference type="AlphaFoldDB" id="A0A5P1EC61"/>
<evidence type="ECO:0000313" key="1">
    <source>
        <dbReference type="EMBL" id="ONK62787.1"/>
    </source>
</evidence>
<reference evidence="2" key="1">
    <citation type="journal article" date="2017" name="Nat. Commun.">
        <title>The asparagus genome sheds light on the origin and evolution of a young Y chromosome.</title>
        <authorList>
            <person name="Harkess A."/>
            <person name="Zhou J."/>
            <person name="Xu C."/>
            <person name="Bowers J.E."/>
            <person name="Van der Hulst R."/>
            <person name="Ayyampalayam S."/>
            <person name="Mercati F."/>
            <person name="Riccardi P."/>
            <person name="McKain M.R."/>
            <person name="Kakrana A."/>
            <person name="Tang H."/>
            <person name="Ray J."/>
            <person name="Groenendijk J."/>
            <person name="Arikit S."/>
            <person name="Mathioni S.M."/>
            <person name="Nakano M."/>
            <person name="Shan H."/>
            <person name="Telgmann-Rauber A."/>
            <person name="Kanno A."/>
            <person name="Yue Z."/>
            <person name="Chen H."/>
            <person name="Li W."/>
            <person name="Chen Y."/>
            <person name="Xu X."/>
            <person name="Zhang Y."/>
            <person name="Luo S."/>
            <person name="Chen H."/>
            <person name="Gao J."/>
            <person name="Mao Z."/>
            <person name="Pires J.C."/>
            <person name="Luo M."/>
            <person name="Kudrna D."/>
            <person name="Wing R.A."/>
            <person name="Meyers B.C."/>
            <person name="Yi K."/>
            <person name="Kong H."/>
            <person name="Lavrijsen P."/>
            <person name="Sunseri F."/>
            <person name="Falavigna A."/>
            <person name="Ye Y."/>
            <person name="Leebens-Mack J.H."/>
            <person name="Chen G."/>
        </authorList>
    </citation>
    <scope>NUCLEOTIDE SEQUENCE [LARGE SCALE GENOMIC DNA]</scope>
    <source>
        <strain evidence="2">cv. DH0086</strain>
    </source>
</reference>
<keyword evidence="2" id="KW-1185">Reference proteome</keyword>
<accession>A0A5P1EC61</accession>
<sequence length="104" mass="11247">APTQVAFEHGSSSLTRSFVNPRSSVTTLNISKSEVAENIHEGLRDDKGYLSIHPGASVITPAQSKELRKKIGATAYIECSSKTQQNEGCEVMDGEGENILDRIN</sequence>
<dbReference type="Gene3D" id="3.40.50.300">
    <property type="entry name" value="P-loop containing nucleotide triphosphate hydrolases"/>
    <property type="match status" value="1"/>
</dbReference>
<organism evidence="1 2">
    <name type="scientific">Asparagus officinalis</name>
    <name type="common">Garden asparagus</name>
    <dbReference type="NCBI Taxonomy" id="4686"/>
    <lineage>
        <taxon>Eukaryota</taxon>
        <taxon>Viridiplantae</taxon>
        <taxon>Streptophyta</taxon>
        <taxon>Embryophyta</taxon>
        <taxon>Tracheophyta</taxon>
        <taxon>Spermatophyta</taxon>
        <taxon>Magnoliopsida</taxon>
        <taxon>Liliopsida</taxon>
        <taxon>Asparagales</taxon>
        <taxon>Asparagaceae</taxon>
        <taxon>Asparagoideae</taxon>
        <taxon>Asparagus</taxon>
    </lineage>
</organism>